<keyword evidence="6 8" id="KW-0408">Iron</keyword>
<sequence>MLDASDSLDHLGLQSLAAPWLLLKLAGGGAFLYLLSSVVYNLYLHPLSHIPGPRLAAISQLPWLIALWQGRLHHQILEWHEEYGDMVRTGPNELSTVNPQAWKDVYGIKQARIFKKDRFAVATPIAGSRGVVAADGEDHSRQRRLMSHAFSERAMREQEALVSVHARNARERLLALTAGRAGVLNIVELFLHYTFDVLTDLAFGESSNCLVDPAQHHFVTLTGDSAMQQILINLSRRLWIVRQFVPRFISPRALARKRMVFMQQANATLDRRLAAKETDRPDLVGHIMKHQSDTLRMSNGELRTNTFSFVTAGSESTASALTAIVHFMSIFPEWQERVHDEIVGTLQQTPGADTVTIGKLRYTRAFITESLRVHPAIPSPLIREAHADTIVYGQFIPKETFISTSIYAIHRSSANFHRATEFLPERWLDPEDGDGSASAPPEFAHDNHEAFQPFSTGTRNCIAKNLAMMEIRLLLMTLLPLFRFESPSYDIDGRRPWDPDTAKSFLMWKRPEVWIRVSRR</sequence>
<evidence type="ECO:0000256" key="2">
    <source>
        <dbReference type="ARBA" id="ARBA00010617"/>
    </source>
</evidence>
<comment type="caution">
    <text evidence="11">The sequence shown here is derived from an EMBL/GenBank/DDBJ whole genome shotgun (WGS) entry which is preliminary data.</text>
</comment>
<name>A0ABR4G6Z2_9EURO</name>
<evidence type="ECO:0000256" key="5">
    <source>
        <dbReference type="ARBA" id="ARBA00023002"/>
    </source>
</evidence>
<dbReference type="EMBL" id="JBFTWV010000041">
    <property type="protein sequence ID" value="KAL2794783.1"/>
    <property type="molecule type" value="Genomic_DNA"/>
</dbReference>
<keyword evidence="5 8" id="KW-0560">Oxidoreductase</keyword>
<evidence type="ECO:0000256" key="10">
    <source>
        <dbReference type="SAM" id="Phobius"/>
    </source>
</evidence>
<keyword evidence="12" id="KW-1185">Reference proteome</keyword>
<dbReference type="InterPro" id="IPR001128">
    <property type="entry name" value="Cyt_P450"/>
</dbReference>
<comment type="cofactor">
    <cofactor evidence="1">
        <name>heme</name>
        <dbReference type="ChEBI" id="CHEBI:30413"/>
    </cofactor>
</comment>
<keyword evidence="7 8" id="KW-0503">Monooxygenase</keyword>
<evidence type="ECO:0000256" key="6">
    <source>
        <dbReference type="ARBA" id="ARBA00023004"/>
    </source>
</evidence>
<evidence type="ECO:0000313" key="12">
    <source>
        <dbReference type="Proteomes" id="UP001610563"/>
    </source>
</evidence>
<feature type="transmembrane region" description="Helical" evidence="10">
    <location>
        <begin position="20"/>
        <end position="44"/>
    </location>
</feature>
<dbReference type="PRINTS" id="PR00463">
    <property type="entry name" value="EP450I"/>
</dbReference>
<dbReference type="PROSITE" id="PS00086">
    <property type="entry name" value="CYTOCHROME_P450"/>
    <property type="match status" value="1"/>
</dbReference>
<proteinExistence type="inferred from homology"/>
<evidence type="ECO:0000256" key="8">
    <source>
        <dbReference type="RuleBase" id="RU000461"/>
    </source>
</evidence>
<accession>A0ABR4G6Z2</accession>
<protein>
    <submittedName>
        <fullName evidence="11">Cytochrome P450</fullName>
    </submittedName>
</protein>
<dbReference type="Proteomes" id="UP001610563">
    <property type="component" value="Unassembled WGS sequence"/>
</dbReference>
<dbReference type="Gene3D" id="1.10.630.10">
    <property type="entry name" value="Cytochrome P450"/>
    <property type="match status" value="1"/>
</dbReference>
<evidence type="ECO:0000256" key="3">
    <source>
        <dbReference type="ARBA" id="ARBA00022617"/>
    </source>
</evidence>
<dbReference type="PANTHER" id="PTHR24305:SF210">
    <property type="entry name" value="CYTOCHROME P450 MONOOXYGENASE ASQL-RELATED"/>
    <property type="match status" value="1"/>
</dbReference>
<reference evidence="11 12" key="1">
    <citation type="submission" date="2024-07" db="EMBL/GenBank/DDBJ databases">
        <title>Section-level genome sequencing and comparative genomics of Aspergillus sections Usti and Cavernicolus.</title>
        <authorList>
            <consortium name="Lawrence Berkeley National Laboratory"/>
            <person name="Nybo J.L."/>
            <person name="Vesth T.C."/>
            <person name="Theobald S."/>
            <person name="Frisvad J.C."/>
            <person name="Larsen T.O."/>
            <person name="Kjaerboelling I."/>
            <person name="Rothschild-Mancinelli K."/>
            <person name="Lyhne E.K."/>
            <person name="Kogle M.E."/>
            <person name="Barry K."/>
            <person name="Clum A."/>
            <person name="Na H."/>
            <person name="Ledsgaard L."/>
            <person name="Lin J."/>
            <person name="Lipzen A."/>
            <person name="Kuo A."/>
            <person name="Riley R."/>
            <person name="Mondo S."/>
            <person name="Labutti K."/>
            <person name="Haridas S."/>
            <person name="Pangalinan J."/>
            <person name="Salamov A.A."/>
            <person name="Simmons B.A."/>
            <person name="Magnuson J.K."/>
            <person name="Chen J."/>
            <person name="Drula E."/>
            <person name="Henrissat B."/>
            <person name="Wiebenga A."/>
            <person name="Lubbers R.J."/>
            <person name="Gomes A.C."/>
            <person name="Makela M.R."/>
            <person name="Stajich J."/>
            <person name="Grigoriev I.V."/>
            <person name="Mortensen U.H."/>
            <person name="De Vries R.P."/>
            <person name="Baker S.E."/>
            <person name="Andersen M.R."/>
        </authorList>
    </citation>
    <scope>NUCLEOTIDE SEQUENCE [LARGE SCALE GENOMIC DNA]</scope>
    <source>
        <strain evidence="11 12">CBS 209.92</strain>
    </source>
</reference>
<evidence type="ECO:0000256" key="7">
    <source>
        <dbReference type="ARBA" id="ARBA00023033"/>
    </source>
</evidence>
<keyword evidence="4 8" id="KW-0479">Metal-binding</keyword>
<dbReference type="PRINTS" id="PR00385">
    <property type="entry name" value="P450"/>
</dbReference>
<dbReference type="PANTHER" id="PTHR24305">
    <property type="entry name" value="CYTOCHROME P450"/>
    <property type="match status" value="1"/>
</dbReference>
<evidence type="ECO:0000256" key="4">
    <source>
        <dbReference type="ARBA" id="ARBA00022723"/>
    </source>
</evidence>
<organism evidence="11 12">
    <name type="scientific">Aspergillus keveii</name>
    <dbReference type="NCBI Taxonomy" id="714993"/>
    <lineage>
        <taxon>Eukaryota</taxon>
        <taxon>Fungi</taxon>
        <taxon>Dikarya</taxon>
        <taxon>Ascomycota</taxon>
        <taxon>Pezizomycotina</taxon>
        <taxon>Eurotiomycetes</taxon>
        <taxon>Eurotiomycetidae</taxon>
        <taxon>Eurotiales</taxon>
        <taxon>Aspergillaceae</taxon>
        <taxon>Aspergillus</taxon>
        <taxon>Aspergillus subgen. Nidulantes</taxon>
    </lineage>
</organism>
<dbReference type="SUPFAM" id="SSF48264">
    <property type="entry name" value="Cytochrome P450"/>
    <property type="match status" value="1"/>
</dbReference>
<feature type="region of interest" description="Disordered" evidence="9">
    <location>
        <begin position="431"/>
        <end position="451"/>
    </location>
</feature>
<dbReference type="InterPro" id="IPR017972">
    <property type="entry name" value="Cyt_P450_CS"/>
</dbReference>
<keyword evidence="3 8" id="KW-0349">Heme</keyword>
<comment type="similarity">
    <text evidence="2 8">Belongs to the cytochrome P450 family.</text>
</comment>
<dbReference type="InterPro" id="IPR002401">
    <property type="entry name" value="Cyt_P450_E_grp-I"/>
</dbReference>
<evidence type="ECO:0000256" key="1">
    <source>
        <dbReference type="ARBA" id="ARBA00001971"/>
    </source>
</evidence>
<keyword evidence="10" id="KW-1133">Transmembrane helix</keyword>
<gene>
    <name evidence="11" type="ORF">BJX66DRAFT_337573</name>
</gene>
<evidence type="ECO:0000256" key="9">
    <source>
        <dbReference type="SAM" id="MobiDB-lite"/>
    </source>
</evidence>
<dbReference type="InterPro" id="IPR050121">
    <property type="entry name" value="Cytochrome_P450_monoxygenase"/>
</dbReference>
<evidence type="ECO:0000313" key="11">
    <source>
        <dbReference type="EMBL" id="KAL2794783.1"/>
    </source>
</evidence>
<dbReference type="Pfam" id="PF00067">
    <property type="entry name" value="p450"/>
    <property type="match status" value="1"/>
</dbReference>
<dbReference type="InterPro" id="IPR036396">
    <property type="entry name" value="Cyt_P450_sf"/>
</dbReference>
<keyword evidence="10" id="KW-0472">Membrane</keyword>
<keyword evidence="10" id="KW-0812">Transmembrane</keyword>